<dbReference type="GO" id="GO:0016020">
    <property type="term" value="C:membrane"/>
    <property type="evidence" value="ECO:0007669"/>
    <property type="project" value="InterPro"/>
</dbReference>
<protein>
    <submittedName>
        <fullName evidence="3">Uncharacterized protein</fullName>
    </submittedName>
</protein>
<dbReference type="EMBL" id="FOHT01000001">
    <property type="protein sequence ID" value="SES71558.1"/>
    <property type="molecule type" value="Genomic_DNA"/>
</dbReference>
<proteinExistence type="predicted"/>
<dbReference type="InterPro" id="IPR016174">
    <property type="entry name" value="Di-haem_cyt_TM"/>
</dbReference>
<sequence>MKYLSKTFTKNLFDACTGANSKTVKIFLIVGLLLFPGLKLMAQSNCEVLVIGSTGLMLWVPEFFTKFLPGWLINVTQIIHSDETLPAVGFIFTIHFFNTHLRPESFPMATVIFTGYVLEEEYKKDRPHEYEQFVKSGKINDVRVEKEFTKEQMKTIRIFGFTALFAGVIMTILIIYSLIFH</sequence>
<dbReference type="SUPFAM" id="SSF81342">
    <property type="entry name" value="Transmembrane di-heme cytochromes"/>
    <property type="match status" value="1"/>
</dbReference>
<dbReference type="STRING" id="1168034.FH5T_16950"/>
<dbReference type="HOGENOM" id="CLU_1486819_0_0_10"/>
<evidence type="ECO:0000313" key="5">
    <source>
        <dbReference type="Proteomes" id="UP000181981"/>
    </source>
</evidence>
<dbReference type="Proteomes" id="UP000181981">
    <property type="component" value="Unassembled WGS sequence"/>
</dbReference>
<keyword evidence="1" id="KW-1133">Transmembrane helix</keyword>
<dbReference type="eggNOG" id="COG2864">
    <property type="taxonomic scope" value="Bacteria"/>
</dbReference>
<name>X5E3Y9_9BACT</name>
<dbReference type="AlphaFoldDB" id="X5E3Y9"/>
<dbReference type="KEGG" id="dori:FH5T_16950"/>
<keyword evidence="1" id="KW-0812">Transmembrane</keyword>
<dbReference type="Proteomes" id="UP000023772">
    <property type="component" value="Chromosome"/>
</dbReference>
<evidence type="ECO:0000313" key="2">
    <source>
        <dbReference type="EMBL" id="AHW62185.1"/>
    </source>
</evidence>
<gene>
    <name evidence="2" type="ORF">FH5T_16950</name>
    <name evidence="3" type="ORF">SAMN05444285_101283</name>
</gene>
<keyword evidence="1" id="KW-0472">Membrane</keyword>
<evidence type="ECO:0000313" key="3">
    <source>
        <dbReference type="EMBL" id="SES71558.1"/>
    </source>
</evidence>
<dbReference type="Gene3D" id="1.20.950.20">
    <property type="entry name" value="Transmembrane di-heme cytochromes, Chain C"/>
    <property type="match status" value="1"/>
</dbReference>
<keyword evidence="4" id="KW-1185">Reference proteome</keyword>
<evidence type="ECO:0000256" key="1">
    <source>
        <dbReference type="SAM" id="Phobius"/>
    </source>
</evidence>
<reference evidence="3 5" key="2">
    <citation type="submission" date="2016-10" db="EMBL/GenBank/DDBJ databases">
        <authorList>
            <person name="de Groot N.N."/>
        </authorList>
    </citation>
    <scope>NUCLEOTIDE SEQUENCE [LARGE SCALE GENOMIC DNA]</scope>
    <source>
        <strain evidence="3 5">DSM 25947</strain>
    </source>
</reference>
<reference evidence="2 4" key="1">
    <citation type="submission" date="2014-03" db="EMBL/GenBank/DDBJ databases">
        <title>Complete genome sequence of a deeply braunched marine Bacteroidia bacterium Draconibacterium orientale type strain FH5T.</title>
        <authorList>
            <person name="Li X."/>
            <person name="Wang X."/>
            <person name="Xie Z."/>
            <person name="Du Z."/>
            <person name="Chen G."/>
        </authorList>
    </citation>
    <scope>NUCLEOTIDE SEQUENCE [LARGE SCALE GENOMIC DNA]</scope>
    <source>
        <strain evidence="2 4">FH5</strain>
    </source>
</reference>
<feature type="transmembrane region" description="Helical" evidence="1">
    <location>
        <begin position="158"/>
        <end position="179"/>
    </location>
</feature>
<evidence type="ECO:0000313" key="4">
    <source>
        <dbReference type="Proteomes" id="UP000023772"/>
    </source>
</evidence>
<organism evidence="3 5">
    <name type="scientific">Draconibacterium orientale</name>
    <dbReference type="NCBI Taxonomy" id="1168034"/>
    <lineage>
        <taxon>Bacteria</taxon>
        <taxon>Pseudomonadati</taxon>
        <taxon>Bacteroidota</taxon>
        <taxon>Bacteroidia</taxon>
        <taxon>Marinilabiliales</taxon>
        <taxon>Prolixibacteraceae</taxon>
        <taxon>Draconibacterium</taxon>
    </lineage>
</organism>
<dbReference type="EMBL" id="CP007451">
    <property type="protein sequence ID" value="AHW62185.1"/>
    <property type="molecule type" value="Genomic_DNA"/>
</dbReference>
<accession>X5E3Y9</accession>
<dbReference type="GO" id="GO:0022904">
    <property type="term" value="P:respiratory electron transport chain"/>
    <property type="evidence" value="ECO:0007669"/>
    <property type="project" value="InterPro"/>
</dbReference>